<dbReference type="AlphaFoldDB" id="A0A182FKQ5"/>
<organism evidence="1 2">
    <name type="scientific">Anopheles albimanus</name>
    <name type="common">New world malaria mosquito</name>
    <dbReference type="NCBI Taxonomy" id="7167"/>
    <lineage>
        <taxon>Eukaryota</taxon>
        <taxon>Metazoa</taxon>
        <taxon>Ecdysozoa</taxon>
        <taxon>Arthropoda</taxon>
        <taxon>Hexapoda</taxon>
        <taxon>Insecta</taxon>
        <taxon>Pterygota</taxon>
        <taxon>Neoptera</taxon>
        <taxon>Endopterygota</taxon>
        <taxon>Diptera</taxon>
        <taxon>Nematocera</taxon>
        <taxon>Culicoidea</taxon>
        <taxon>Culicidae</taxon>
        <taxon>Anophelinae</taxon>
        <taxon>Anopheles</taxon>
    </lineage>
</organism>
<accession>A0A182FKQ5</accession>
<dbReference type="Proteomes" id="UP000069272">
    <property type="component" value="Chromosome 3R"/>
</dbReference>
<reference evidence="1" key="2">
    <citation type="submission" date="2022-08" db="UniProtKB">
        <authorList>
            <consortium name="EnsemblMetazoa"/>
        </authorList>
    </citation>
    <scope>IDENTIFICATION</scope>
    <source>
        <strain evidence="1">STECLA/ALBI9_A</strain>
    </source>
</reference>
<dbReference type="VEuPathDB" id="VectorBase:AALB007113"/>
<proteinExistence type="predicted"/>
<sequence length="97" mass="10236">MQQVGQVFSALIIRVRRSPTLSDFCCQRKPPAGLISQRTGSEDVTVSMEAAYEGLEPKPHSSAAAAAAAASRIRNCVISKALPAAVVLQEPRSRTAG</sequence>
<reference evidence="1 2" key="1">
    <citation type="journal article" date="2017" name="G3 (Bethesda)">
        <title>The Physical Genome Mapping of Anopheles albimanus Corrected Scaffold Misassemblies and Identified Interarm Rearrangements in Genus Anopheles.</title>
        <authorList>
            <person name="Artemov G.N."/>
            <person name="Peery A.N."/>
            <person name="Jiang X."/>
            <person name="Tu Z."/>
            <person name="Stegniy V.N."/>
            <person name="Sharakhova M.V."/>
            <person name="Sharakhov I.V."/>
        </authorList>
    </citation>
    <scope>NUCLEOTIDE SEQUENCE [LARGE SCALE GENOMIC DNA]</scope>
    <source>
        <strain evidence="1 2">ALBI9_A</strain>
    </source>
</reference>
<protein>
    <submittedName>
        <fullName evidence="1">Uncharacterized protein</fullName>
    </submittedName>
</protein>
<name>A0A182FKQ5_ANOAL</name>
<evidence type="ECO:0000313" key="2">
    <source>
        <dbReference type="Proteomes" id="UP000069272"/>
    </source>
</evidence>
<evidence type="ECO:0000313" key="1">
    <source>
        <dbReference type="EnsemblMetazoa" id="AALB007113-PA"/>
    </source>
</evidence>
<keyword evidence="2" id="KW-1185">Reference proteome</keyword>
<dbReference type="EnsemblMetazoa" id="AALB007113-RA">
    <property type="protein sequence ID" value="AALB007113-PA"/>
    <property type="gene ID" value="AALB007113"/>
</dbReference>